<evidence type="ECO:0000313" key="2">
    <source>
        <dbReference type="Proteomes" id="UP000280344"/>
    </source>
</evidence>
<dbReference type="EMBL" id="CP034593">
    <property type="protein sequence ID" value="AZQ77775.1"/>
    <property type="molecule type" value="Genomic_DNA"/>
</dbReference>
<organism evidence="1 2">
    <name type="scientific">Flaviflexus ciconiae</name>
    <dbReference type="NCBI Taxonomy" id="2496867"/>
    <lineage>
        <taxon>Bacteria</taxon>
        <taxon>Bacillati</taxon>
        <taxon>Actinomycetota</taxon>
        <taxon>Actinomycetes</taxon>
        <taxon>Actinomycetales</taxon>
        <taxon>Actinomycetaceae</taxon>
        <taxon>Flaviflexus</taxon>
    </lineage>
</organism>
<dbReference type="RefSeq" id="WP_126704578.1">
    <property type="nucleotide sequence ID" value="NZ_CP034593.1"/>
</dbReference>
<dbReference type="KEGG" id="flh:EJ997_10925"/>
<name>A0A3S9PZJ0_9ACTO</name>
<sequence length="66" mass="7715">MFEWEIGYAPDLEEAMDQHRRRIEAAHEDLMRGVVDAENLDCFLVLLREQTLGTGEFSDETGWEEL</sequence>
<gene>
    <name evidence="1" type="ORF">EJ997_10925</name>
</gene>
<reference evidence="1 2" key="1">
    <citation type="submission" date="2018-12" db="EMBL/GenBank/DDBJ databases">
        <title>Complete genome sequence of Flaviflexus sp. H23T48.</title>
        <authorList>
            <person name="Bae J.-W."/>
            <person name="Lee J.-Y."/>
        </authorList>
    </citation>
    <scope>NUCLEOTIDE SEQUENCE [LARGE SCALE GENOMIC DNA]</scope>
    <source>
        <strain evidence="1 2">H23T48</strain>
    </source>
</reference>
<evidence type="ECO:0000313" key="1">
    <source>
        <dbReference type="EMBL" id="AZQ77775.1"/>
    </source>
</evidence>
<dbReference type="Proteomes" id="UP000280344">
    <property type="component" value="Chromosome"/>
</dbReference>
<keyword evidence="2" id="KW-1185">Reference proteome</keyword>
<proteinExistence type="predicted"/>
<accession>A0A3S9PZJ0</accession>
<protein>
    <submittedName>
        <fullName evidence="1">Uncharacterized protein</fullName>
    </submittedName>
</protein>
<dbReference type="AlphaFoldDB" id="A0A3S9PZJ0"/>